<reference evidence="3 4" key="1">
    <citation type="journal article" date="2007" name="Nat. Biotechnol.">
        <title>Genome sequence of the lignocellulose-bioconverting and xylose-fermenting yeast Pichia stipitis.</title>
        <authorList>
            <person name="Jeffries T.W."/>
            <person name="Grigoriev I.V."/>
            <person name="Grimwood J."/>
            <person name="Laplaza J.M."/>
            <person name="Aerts A."/>
            <person name="Salamov A."/>
            <person name="Schmutz J."/>
            <person name="Lindquist E."/>
            <person name="Dehal P."/>
            <person name="Shapiro H."/>
            <person name="Jin Y.S."/>
            <person name="Passoth V."/>
            <person name="Richardson P.M."/>
        </authorList>
    </citation>
    <scope>NUCLEOTIDE SEQUENCE [LARGE SCALE GENOMIC DNA]</scope>
    <source>
        <strain evidence="4">ATCC 58785 / CBS 6054 / NBRC 10063 / NRRL Y-11545</strain>
    </source>
</reference>
<dbReference type="GO" id="GO:0005096">
    <property type="term" value="F:GTPase activator activity"/>
    <property type="evidence" value="ECO:0007669"/>
    <property type="project" value="TreeGrafter"/>
</dbReference>
<dbReference type="PROSITE" id="PS50086">
    <property type="entry name" value="TBC_RABGAP"/>
    <property type="match status" value="1"/>
</dbReference>
<dbReference type="SMART" id="SM00164">
    <property type="entry name" value="TBC"/>
    <property type="match status" value="1"/>
</dbReference>
<accession>A3LRK5</accession>
<name>A3LRK5_PICST</name>
<feature type="domain" description="Rab-GAP TBC" evidence="2">
    <location>
        <begin position="136"/>
        <end position="329"/>
    </location>
</feature>
<dbReference type="GO" id="GO:0031267">
    <property type="term" value="F:small GTPase binding"/>
    <property type="evidence" value="ECO:0007669"/>
    <property type="project" value="TreeGrafter"/>
</dbReference>
<proteinExistence type="predicted"/>
<dbReference type="SUPFAM" id="SSF47923">
    <property type="entry name" value="Ypt/Rab-GAP domain of gyp1p"/>
    <property type="match status" value="2"/>
</dbReference>
<dbReference type="KEGG" id="pic:PICST_82544"/>
<protein>
    <recommendedName>
        <fullName evidence="2">Rab-GAP TBC domain-containing protein</fullName>
    </recommendedName>
</protein>
<dbReference type="EMBL" id="CP000497">
    <property type="protein sequence ID" value="ABN65754.2"/>
    <property type="molecule type" value="Genomic_DNA"/>
</dbReference>
<dbReference type="Gene3D" id="1.10.8.270">
    <property type="entry name" value="putative rabgap domain of human tbc1 domain family member 14 like domains"/>
    <property type="match status" value="1"/>
</dbReference>
<dbReference type="GeneID" id="4837751"/>
<dbReference type="InterPro" id="IPR050302">
    <property type="entry name" value="Rab_GAP_TBC_domain"/>
</dbReference>
<dbReference type="RefSeq" id="XP_001383783.2">
    <property type="nucleotide sequence ID" value="XM_001383746.1"/>
</dbReference>
<evidence type="ECO:0000313" key="3">
    <source>
        <dbReference type="EMBL" id="ABN65754.2"/>
    </source>
</evidence>
<keyword evidence="4" id="KW-1185">Reference proteome</keyword>
<dbReference type="HOGENOM" id="CLU_020753_0_0_1"/>
<feature type="compositionally biased region" description="Polar residues" evidence="1">
    <location>
        <begin position="452"/>
        <end position="466"/>
    </location>
</feature>
<evidence type="ECO:0000313" key="4">
    <source>
        <dbReference type="Proteomes" id="UP000002258"/>
    </source>
</evidence>
<dbReference type="Gene3D" id="1.10.472.80">
    <property type="entry name" value="Ypt/Rab-GAP domain of gyp1p, domain 3"/>
    <property type="match status" value="1"/>
</dbReference>
<organism evidence="3 4">
    <name type="scientific">Scheffersomyces stipitis (strain ATCC 58785 / CBS 6054 / NBRC 10063 / NRRL Y-11545)</name>
    <name type="common">Yeast</name>
    <name type="synonym">Pichia stipitis</name>
    <dbReference type="NCBI Taxonomy" id="322104"/>
    <lineage>
        <taxon>Eukaryota</taxon>
        <taxon>Fungi</taxon>
        <taxon>Dikarya</taxon>
        <taxon>Ascomycota</taxon>
        <taxon>Saccharomycotina</taxon>
        <taxon>Pichiomycetes</taxon>
        <taxon>Debaryomycetaceae</taxon>
        <taxon>Scheffersomyces</taxon>
    </lineage>
</organism>
<dbReference type="InterPro" id="IPR000195">
    <property type="entry name" value="Rab-GAP-TBC_dom"/>
</dbReference>
<dbReference type="OMA" id="SKWGNVI"/>
<dbReference type="Pfam" id="PF00566">
    <property type="entry name" value="RabGAP-TBC"/>
    <property type="match status" value="1"/>
</dbReference>
<dbReference type="PANTHER" id="PTHR47219:SF9">
    <property type="entry name" value="GTPASE ACTIVATING PROTEIN AND CENTROSOME-ASSOCIATED, ISOFORM B"/>
    <property type="match status" value="1"/>
</dbReference>
<dbReference type="InterPro" id="IPR035969">
    <property type="entry name" value="Rab-GAP_TBC_sf"/>
</dbReference>
<dbReference type="OrthoDB" id="159449at2759"/>
<dbReference type="GO" id="GO:0030427">
    <property type="term" value="C:site of polarized growth"/>
    <property type="evidence" value="ECO:0007669"/>
    <property type="project" value="UniProtKB-ARBA"/>
</dbReference>
<dbReference type="AlphaFoldDB" id="A3LRK5"/>
<evidence type="ECO:0000259" key="2">
    <source>
        <dbReference type="PROSITE" id="PS50086"/>
    </source>
</evidence>
<feature type="compositionally biased region" description="Low complexity" evidence="1">
    <location>
        <begin position="434"/>
        <end position="451"/>
    </location>
</feature>
<dbReference type="Proteomes" id="UP000002258">
    <property type="component" value="Chromosome 3"/>
</dbReference>
<feature type="region of interest" description="Disordered" evidence="1">
    <location>
        <begin position="433"/>
        <end position="466"/>
    </location>
</feature>
<dbReference type="InParanoid" id="A3LRK5"/>
<evidence type="ECO:0000256" key="1">
    <source>
        <dbReference type="SAM" id="MobiDB-lite"/>
    </source>
</evidence>
<dbReference type="PANTHER" id="PTHR47219">
    <property type="entry name" value="RAB GTPASE-ACTIVATING PROTEIN 1-LIKE"/>
    <property type="match status" value="1"/>
</dbReference>
<sequence length="558" mass="63266">MIDYEKLLEFEESLRTSSPPDSSVLLYNLELKIDSLRYGDEDDNETCSVTEFTDASLDKLFEEYDFTKDEFTTCSKCGRTLINADLLQSCCTAYIERKSNINSNLERSYWLSFVNSPTTTINTLPNYTQFLCLRQGIPNQIRSTIWQKLLLLNHTSIPQTTKLIFRNFQHSYSAEISVQISKDLNRTFPTVNFFRSQEAIDGLLTILNVYANYDAELGYCQGLLFLVGVLYYQFKGDAEMTLHALITIMESETELHDIFTTSSMCSTLNKWYGEFLYILKETDEKLYDHLTGFVELQSFLFQWWLSFISSHSPDLSIVNKVMDFCMLEGWKVGLFKISLGLLVSNKPILMTLDKGDEEVIYQHLLNESKWGNVINDLDLFFGDLLMSWDDKLFLCQKQIASDADSPSLESHPIINKFVQLSLHIGSLRARSRARSGSSASSSSGRTNSGASNQSSTSVFSHNAASNTRNTEVESLYSEISEAGSDNAKSFTDTKSFTDYLKLPLLTGRLSSDSTSAQNQELKTENETLKALLKRSYGQLEDNDANKDLREQILAAIEA</sequence>
<dbReference type="eggNOG" id="KOG4436">
    <property type="taxonomic scope" value="Eukaryota"/>
</dbReference>
<gene>
    <name evidence="3" type="ORF">PICST_82544</name>
</gene>